<dbReference type="Proteomes" id="UP001221898">
    <property type="component" value="Unassembled WGS sequence"/>
</dbReference>
<sequence length="165" mass="17553">MFAHAENVPQISKVKIMNPLRPSRLQAPAPRAVPAPYVFPVSAQAPAPAPDQGPAPVQVPTTAPDLDLVALAGQSVRSCLGEGGAFPPQVFAPDLPQVGHVRRADSVEWRQLRRGCHMGCTPRQIESEDPGGVRGGVPVQPLEAVGSPQEWGTLWSLRELERPAG</sequence>
<protein>
    <submittedName>
        <fullName evidence="1">Uncharacterized protein</fullName>
    </submittedName>
</protein>
<evidence type="ECO:0000313" key="2">
    <source>
        <dbReference type="Proteomes" id="UP001221898"/>
    </source>
</evidence>
<dbReference type="EMBL" id="JAINUG010001039">
    <property type="protein sequence ID" value="KAJ8358308.1"/>
    <property type="molecule type" value="Genomic_DNA"/>
</dbReference>
<reference evidence="1" key="1">
    <citation type="journal article" date="2023" name="Science">
        <title>Genome structures resolve the early diversification of teleost fishes.</title>
        <authorList>
            <person name="Parey E."/>
            <person name="Louis A."/>
            <person name="Montfort J."/>
            <person name="Bouchez O."/>
            <person name="Roques C."/>
            <person name="Iampietro C."/>
            <person name="Lluch J."/>
            <person name="Castinel A."/>
            <person name="Donnadieu C."/>
            <person name="Desvignes T."/>
            <person name="Floi Bucao C."/>
            <person name="Jouanno E."/>
            <person name="Wen M."/>
            <person name="Mejri S."/>
            <person name="Dirks R."/>
            <person name="Jansen H."/>
            <person name="Henkel C."/>
            <person name="Chen W.J."/>
            <person name="Zahm M."/>
            <person name="Cabau C."/>
            <person name="Klopp C."/>
            <person name="Thompson A.W."/>
            <person name="Robinson-Rechavi M."/>
            <person name="Braasch I."/>
            <person name="Lecointre G."/>
            <person name="Bobe J."/>
            <person name="Postlethwait J.H."/>
            <person name="Berthelot C."/>
            <person name="Roest Crollius H."/>
            <person name="Guiguen Y."/>
        </authorList>
    </citation>
    <scope>NUCLEOTIDE SEQUENCE</scope>
    <source>
        <strain evidence="1">NC1722</strain>
    </source>
</reference>
<evidence type="ECO:0000313" key="1">
    <source>
        <dbReference type="EMBL" id="KAJ8358308.1"/>
    </source>
</evidence>
<keyword evidence="2" id="KW-1185">Reference proteome</keyword>
<accession>A0AAD7R2X1</accession>
<proteinExistence type="predicted"/>
<organism evidence="1 2">
    <name type="scientific">Aldrovandia affinis</name>
    <dbReference type="NCBI Taxonomy" id="143900"/>
    <lineage>
        <taxon>Eukaryota</taxon>
        <taxon>Metazoa</taxon>
        <taxon>Chordata</taxon>
        <taxon>Craniata</taxon>
        <taxon>Vertebrata</taxon>
        <taxon>Euteleostomi</taxon>
        <taxon>Actinopterygii</taxon>
        <taxon>Neopterygii</taxon>
        <taxon>Teleostei</taxon>
        <taxon>Notacanthiformes</taxon>
        <taxon>Halosauridae</taxon>
        <taxon>Aldrovandia</taxon>
    </lineage>
</organism>
<dbReference type="AlphaFoldDB" id="A0AAD7R2X1"/>
<gene>
    <name evidence="1" type="ORF">AAFF_G00014710</name>
</gene>
<name>A0AAD7R2X1_9TELE</name>
<comment type="caution">
    <text evidence="1">The sequence shown here is derived from an EMBL/GenBank/DDBJ whole genome shotgun (WGS) entry which is preliminary data.</text>
</comment>